<keyword evidence="3" id="KW-1185">Reference proteome</keyword>
<name>A0A2R8C4A6_9RHOB</name>
<evidence type="ECO:0000313" key="2">
    <source>
        <dbReference type="EMBL" id="SPJ27258.1"/>
    </source>
</evidence>
<dbReference type="Proteomes" id="UP000244898">
    <property type="component" value="Unassembled WGS sequence"/>
</dbReference>
<keyword evidence="1" id="KW-0732">Signal</keyword>
<gene>
    <name evidence="2" type="ORF">TRM7615_00742</name>
</gene>
<protein>
    <recommendedName>
        <fullName evidence="4">DUF3887 domain-containing protein</fullName>
    </recommendedName>
</protein>
<evidence type="ECO:0008006" key="4">
    <source>
        <dbReference type="Google" id="ProtNLM"/>
    </source>
</evidence>
<evidence type="ECO:0000313" key="3">
    <source>
        <dbReference type="Proteomes" id="UP000244898"/>
    </source>
</evidence>
<feature type="chain" id="PRO_5015309401" description="DUF3887 domain-containing protein" evidence="1">
    <location>
        <begin position="27"/>
        <end position="151"/>
    </location>
</feature>
<dbReference type="EMBL" id="ONZG01000002">
    <property type="protein sequence ID" value="SPJ27258.1"/>
    <property type="molecule type" value="Genomic_DNA"/>
</dbReference>
<sequence length="151" mass="16604">MIFARLRMTSLLVAACAAIVVMVQPAKGETAKDTACQIRDALLVSRSKGIDAFKSAMRTADTTQLSALEGSLGALPQRFDQGKILEIARVDDLVAEYMIVMYSKDVSNIFFRVIFQKIQGAHALTFVHFTGKFRTSLAEWPIFASPKPVTC</sequence>
<proteinExistence type="predicted"/>
<evidence type="ECO:0000256" key="1">
    <source>
        <dbReference type="SAM" id="SignalP"/>
    </source>
</evidence>
<feature type="signal peptide" evidence="1">
    <location>
        <begin position="1"/>
        <end position="26"/>
    </location>
</feature>
<organism evidence="2 3">
    <name type="scientific">Falsiruegeria mediterranea M17</name>
    <dbReference type="NCBI Taxonomy" id="1200281"/>
    <lineage>
        <taxon>Bacteria</taxon>
        <taxon>Pseudomonadati</taxon>
        <taxon>Pseudomonadota</taxon>
        <taxon>Alphaproteobacteria</taxon>
        <taxon>Rhodobacterales</taxon>
        <taxon>Roseobacteraceae</taxon>
        <taxon>Falsiruegeria</taxon>
    </lineage>
</organism>
<accession>A0A2R8C4A6</accession>
<reference evidence="3" key="1">
    <citation type="submission" date="2018-03" db="EMBL/GenBank/DDBJ databases">
        <authorList>
            <person name="Rodrigo-Torres L."/>
            <person name="Arahal R. D."/>
            <person name="Lucena T."/>
        </authorList>
    </citation>
    <scope>NUCLEOTIDE SEQUENCE [LARGE SCALE GENOMIC DNA]</scope>
    <source>
        <strain evidence="3">CECT 7615</strain>
    </source>
</reference>
<dbReference type="AlphaFoldDB" id="A0A2R8C4A6"/>